<feature type="domain" description="Response regulatory" evidence="2">
    <location>
        <begin position="12"/>
        <end position="128"/>
    </location>
</feature>
<dbReference type="eggNOG" id="COG3706">
    <property type="taxonomic scope" value="Bacteria"/>
</dbReference>
<dbReference type="RefSeq" id="WP_051914021.1">
    <property type="nucleotide sequence ID" value="NZ_JMQM01000001.1"/>
</dbReference>
<dbReference type="OrthoDB" id="8030399at2"/>
<dbReference type="Proteomes" id="UP000053675">
    <property type="component" value="Unassembled WGS sequence"/>
</dbReference>
<evidence type="ECO:0000313" key="4">
    <source>
        <dbReference type="Proteomes" id="UP000053675"/>
    </source>
</evidence>
<comment type="caution">
    <text evidence="3">The sequence shown here is derived from an EMBL/GenBank/DDBJ whole genome shotgun (WGS) entry which is preliminary data.</text>
</comment>
<dbReference type="InterPro" id="IPR011006">
    <property type="entry name" value="CheY-like_superfamily"/>
</dbReference>
<dbReference type="Gene3D" id="3.40.50.2300">
    <property type="match status" value="1"/>
</dbReference>
<accession>A0A084UDT1</accession>
<organism evidence="3 4">
    <name type="scientific">Nitratireductor basaltis</name>
    <dbReference type="NCBI Taxonomy" id="472175"/>
    <lineage>
        <taxon>Bacteria</taxon>
        <taxon>Pseudomonadati</taxon>
        <taxon>Pseudomonadota</taxon>
        <taxon>Alphaproteobacteria</taxon>
        <taxon>Hyphomicrobiales</taxon>
        <taxon>Phyllobacteriaceae</taxon>
        <taxon>Nitratireductor</taxon>
    </lineage>
</organism>
<dbReference type="GO" id="GO:0000160">
    <property type="term" value="P:phosphorelay signal transduction system"/>
    <property type="evidence" value="ECO:0007669"/>
    <property type="project" value="InterPro"/>
</dbReference>
<evidence type="ECO:0000259" key="2">
    <source>
        <dbReference type="PROSITE" id="PS50110"/>
    </source>
</evidence>
<protein>
    <submittedName>
        <fullName evidence="3">Response regulator receiver protein</fullName>
    </submittedName>
</protein>
<keyword evidence="4" id="KW-1185">Reference proteome</keyword>
<gene>
    <name evidence="3" type="ORF">EL18_02161</name>
</gene>
<sequence length="131" mass="14192">MGGRTNNEAGKNVLIVSQSPVNRIVVARSLERSLLKSEAVAPDVALAALERVKPWLVIIDEQGSEPVLDKLLARLAQQRKASETRALPLALLIARDSNAKEAASQIFNSVLVRPVTPDVLLPVVERLARTV</sequence>
<dbReference type="EMBL" id="JMQM01000001">
    <property type="protein sequence ID" value="KFB11117.1"/>
    <property type="molecule type" value="Genomic_DNA"/>
</dbReference>
<dbReference type="PROSITE" id="PS50110">
    <property type="entry name" value="RESPONSE_REGULATORY"/>
    <property type="match status" value="1"/>
</dbReference>
<proteinExistence type="predicted"/>
<keyword evidence="1" id="KW-0597">Phosphoprotein</keyword>
<feature type="modified residue" description="4-aspartylphosphate" evidence="1">
    <location>
        <position position="60"/>
    </location>
</feature>
<dbReference type="SUPFAM" id="SSF52172">
    <property type="entry name" value="CheY-like"/>
    <property type="match status" value="1"/>
</dbReference>
<dbReference type="STRING" id="472175.EL18_02161"/>
<evidence type="ECO:0000256" key="1">
    <source>
        <dbReference type="PROSITE-ProRule" id="PRU00169"/>
    </source>
</evidence>
<dbReference type="PATRIC" id="fig|472175.3.peg.2151"/>
<name>A0A084UDT1_9HYPH</name>
<dbReference type="InterPro" id="IPR001789">
    <property type="entry name" value="Sig_transdc_resp-reg_receiver"/>
</dbReference>
<evidence type="ECO:0000313" key="3">
    <source>
        <dbReference type="EMBL" id="KFB11117.1"/>
    </source>
</evidence>
<reference evidence="3 4" key="1">
    <citation type="submission" date="2014-05" db="EMBL/GenBank/DDBJ databases">
        <title>Draft Genome Sequence of Nitratireductor basaltis Strain UMTGB225, A Marine Bacterium Isolated from Green Barrel Tunicate.</title>
        <authorList>
            <person name="Gan H.Y."/>
        </authorList>
    </citation>
    <scope>NUCLEOTIDE SEQUENCE [LARGE SCALE GENOMIC DNA]</scope>
    <source>
        <strain evidence="3 4">UMTGB225</strain>
    </source>
</reference>
<dbReference type="AlphaFoldDB" id="A0A084UDT1"/>